<evidence type="ECO:0000313" key="3">
    <source>
        <dbReference type="Proteomes" id="UP001061298"/>
    </source>
</evidence>
<evidence type="ECO:0000256" key="1">
    <source>
        <dbReference type="SAM" id="MobiDB-lite"/>
    </source>
</evidence>
<reference evidence="2" key="1">
    <citation type="submission" date="2022-10" db="EMBL/GenBank/DDBJ databases">
        <authorList>
            <person name="Mo P."/>
        </authorList>
    </citation>
    <scope>NUCLEOTIDE SEQUENCE</scope>
    <source>
        <strain evidence="2">HUAS 13-4</strain>
    </source>
</reference>
<accession>A0ABY6E1C5</accession>
<dbReference type="Proteomes" id="UP001061298">
    <property type="component" value="Chromosome"/>
</dbReference>
<proteinExistence type="predicted"/>
<keyword evidence="3" id="KW-1185">Reference proteome</keyword>
<feature type="compositionally biased region" description="Low complexity" evidence="1">
    <location>
        <begin position="38"/>
        <end position="59"/>
    </location>
</feature>
<evidence type="ECO:0000313" key="2">
    <source>
        <dbReference type="EMBL" id="UXY20470.1"/>
    </source>
</evidence>
<dbReference type="EMBL" id="CP106793">
    <property type="protein sequence ID" value="UXY20470.1"/>
    <property type="molecule type" value="Genomic_DNA"/>
</dbReference>
<gene>
    <name evidence="2" type="ORF">N8I84_18395</name>
</gene>
<sequence>MTAARRGPVREEAVDRPGARPVAIAWMALIRPARSAGRTPPTAVSASAASGTRTSTHSGTLSVPTWKTCAFTSSMGIASRFPTTTPTAQPTSAGISTSSVYETTTCTGLKPIALSTPIRVVPAITAPATTFTTISTEITSAITPNAMMNGTQGWIPPCSACRTSR</sequence>
<organism evidence="2 3">
    <name type="scientific">Streptomyces cynarae</name>
    <dbReference type="NCBI Taxonomy" id="2981134"/>
    <lineage>
        <taxon>Bacteria</taxon>
        <taxon>Bacillati</taxon>
        <taxon>Actinomycetota</taxon>
        <taxon>Actinomycetes</taxon>
        <taxon>Kitasatosporales</taxon>
        <taxon>Streptomycetaceae</taxon>
        <taxon>Streptomyces</taxon>
    </lineage>
</organism>
<protein>
    <submittedName>
        <fullName evidence="2">Uncharacterized protein</fullName>
    </submittedName>
</protein>
<name>A0ABY6E1C5_9ACTN</name>
<feature type="region of interest" description="Disordered" evidence="1">
    <location>
        <begin position="35"/>
        <end position="59"/>
    </location>
</feature>